<dbReference type="AlphaFoldDB" id="A0AAU9IBA1"/>
<dbReference type="InterPro" id="IPR011990">
    <property type="entry name" value="TPR-like_helical_dom_sf"/>
</dbReference>
<dbReference type="Gene3D" id="1.25.40.10">
    <property type="entry name" value="Tetratricopeptide repeat domain"/>
    <property type="match status" value="1"/>
</dbReference>
<keyword evidence="1" id="KW-1133">Transmembrane helix</keyword>
<sequence length="913" mass="104871">MSNTGLTRKLTWGILVPLVAGMVLITIIASVPLYIQYPTWIDNYINHMINDQGNAMLNVSSFVGKTGSSNVVQYAANLMIIANILMEEYLVQDILSVKNDFNYEDNYVSGVGFDEGNMTVPGLIEKTNMSYYAAMWYLNPDIKNSSLLPPESYRNLKSSAVFDSFLRPMAQLGDEASPYFGDVYIGYDIDGFFYTNPTYYRGYFLNYSEMNCSYNQGSPAQFDPRCRPWYAQTKTSTSPNNPSIVLTEPYQSISNFNLGQSACTGLWYGNQTYILTACIDYSLTSAENHLLNVSVGGSTYSYALAADGRVIIHPKLNRTSNVVPPITQLEFGNNPDQDEVNYYNEHILPYFKQVRTIKTYYYKNGEKMMIAISPILIKQDIEEHQTHWASIGIVMNQKEMTKDVEGLKEDCNILLYVEYGIFGSIELIIAVLCYYLTKNIARTIVAPIDKLSEILDKLIKHDLGLDIMEQYEPGPPEINALYEVFDKLRVVLKLHDPSQFKHETNAMMNYAQALNLFSKFRNKKAMELCYRELGNIHFRSERYQDAALSYYNSYRIAKQIEGFPEQEMVKRKTQTAKAMMIAGVRKEEAMEMFHEAIDFYQNSSKDSVDVILCLLEKIEGLFAIGENTEFVLDETEKLLKARFSVSYQDILQQRYLFFRALQYETQEDYQTASRLYVLCLENFMEFDPMIRKKSIERLIEIFEMKNLPVADLVVLKEEMENKSKDIALIVDTKFDGKEFHHLILWLISSVVDTKDRLSIINFDDEFHILFNLTKKPAKQIEFPTLDLMNQGGKSVLYDGINAGIEQLYSFRSENTTFLGQEDIRHKWIIAICNSDDIGSQISFAEISKKIRDSGARLIIFYINSDPSPHSQLESLKNYSIRGIFLSAYSQTEIRRAFQRIAAIICPFKLFLVN</sequence>
<dbReference type="Gene3D" id="3.30.450.20">
    <property type="entry name" value="PAS domain"/>
    <property type="match status" value="1"/>
</dbReference>
<accession>A0AAU9IBA1</accession>
<evidence type="ECO:0000256" key="1">
    <source>
        <dbReference type="SAM" id="Phobius"/>
    </source>
</evidence>
<dbReference type="CDD" id="cd00198">
    <property type="entry name" value="vWFA"/>
    <property type="match status" value="1"/>
</dbReference>
<organism evidence="2 3">
    <name type="scientific">Blepharisma stoltei</name>
    <dbReference type="NCBI Taxonomy" id="1481888"/>
    <lineage>
        <taxon>Eukaryota</taxon>
        <taxon>Sar</taxon>
        <taxon>Alveolata</taxon>
        <taxon>Ciliophora</taxon>
        <taxon>Postciliodesmatophora</taxon>
        <taxon>Heterotrichea</taxon>
        <taxon>Heterotrichida</taxon>
        <taxon>Blepharismidae</taxon>
        <taxon>Blepharisma</taxon>
    </lineage>
</organism>
<dbReference type="Gene3D" id="3.40.50.410">
    <property type="entry name" value="von Willebrand factor, type A domain"/>
    <property type="match status" value="1"/>
</dbReference>
<name>A0AAU9IBA1_9CILI</name>
<dbReference type="Proteomes" id="UP001162131">
    <property type="component" value="Unassembled WGS sequence"/>
</dbReference>
<dbReference type="SUPFAM" id="SSF48452">
    <property type="entry name" value="TPR-like"/>
    <property type="match status" value="1"/>
</dbReference>
<evidence type="ECO:0000313" key="2">
    <source>
        <dbReference type="EMBL" id="CAG9310661.1"/>
    </source>
</evidence>
<proteinExistence type="predicted"/>
<keyword evidence="1" id="KW-0812">Transmembrane</keyword>
<dbReference type="SUPFAM" id="SSF53300">
    <property type="entry name" value="vWA-like"/>
    <property type="match status" value="1"/>
</dbReference>
<dbReference type="EMBL" id="CAJZBQ010000002">
    <property type="protein sequence ID" value="CAG9310661.1"/>
    <property type="molecule type" value="Genomic_DNA"/>
</dbReference>
<keyword evidence="1" id="KW-0472">Membrane</keyword>
<protein>
    <submittedName>
        <fullName evidence="2">Uncharacterized protein</fullName>
    </submittedName>
</protein>
<feature type="transmembrane region" description="Helical" evidence="1">
    <location>
        <begin position="12"/>
        <end position="35"/>
    </location>
</feature>
<evidence type="ECO:0000313" key="3">
    <source>
        <dbReference type="Proteomes" id="UP001162131"/>
    </source>
</evidence>
<keyword evidence="3" id="KW-1185">Reference proteome</keyword>
<gene>
    <name evidence="2" type="ORF">BSTOLATCC_MIC1503</name>
</gene>
<comment type="caution">
    <text evidence="2">The sequence shown here is derived from an EMBL/GenBank/DDBJ whole genome shotgun (WGS) entry which is preliminary data.</text>
</comment>
<reference evidence="2" key="1">
    <citation type="submission" date="2021-09" db="EMBL/GenBank/DDBJ databases">
        <authorList>
            <consortium name="AG Swart"/>
            <person name="Singh M."/>
            <person name="Singh A."/>
            <person name="Seah K."/>
            <person name="Emmerich C."/>
        </authorList>
    </citation>
    <scope>NUCLEOTIDE SEQUENCE</scope>
    <source>
        <strain evidence="2">ATCC30299</strain>
    </source>
</reference>
<dbReference type="InterPro" id="IPR036465">
    <property type="entry name" value="vWFA_dom_sf"/>
</dbReference>